<dbReference type="Gene3D" id="1.20.120.1630">
    <property type="match status" value="1"/>
</dbReference>
<evidence type="ECO:0000313" key="7">
    <source>
        <dbReference type="EMBL" id="RDY31881.1"/>
    </source>
</evidence>
<feature type="transmembrane region" description="Helical" evidence="5">
    <location>
        <begin position="184"/>
        <end position="209"/>
    </location>
</feature>
<dbReference type="EMBL" id="NOKA02000008">
    <property type="protein sequence ID" value="RDY31881.1"/>
    <property type="molecule type" value="Genomic_DNA"/>
</dbReference>
<comment type="subcellular location">
    <subcellularLocation>
        <location evidence="1">Endomembrane system</location>
        <topology evidence="1">Multi-pass membrane protein</topology>
    </subcellularLocation>
</comment>
<dbReference type="InterPro" id="IPR007318">
    <property type="entry name" value="Phopholipid_MeTrfase"/>
</dbReference>
<proteinExistence type="predicted"/>
<evidence type="ECO:0000256" key="1">
    <source>
        <dbReference type="ARBA" id="ARBA00004127"/>
    </source>
</evidence>
<dbReference type="GO" id="GO:0012505">
    <property type="term" value="C:endomembrane system"/>
    <property type="evidence" value="ECO:0007669"/>
    <property type="project" value="UniProtKB-SubCell"/>
</dbReference>
<organism evidence="6 9">
    <name type="scientific">Lachnotalea glycerini</name>
    <dbReference type="NCBI Taxonomy" id="1763509"/>
    <lineage>
        <taxon>Bacteria</taxon>
        <taxon>Bacillati</taxon>
        <taxon>Bacillota</taxon>
        <taxon>Clostridia</taxon>
        <taxon>Lachnospirales</taxon>
        <taxon>Lachnospiraceae</taxon>
        <taxon>Lachnotalea</taxon>
    </lineage>
</organism>
<evidence type="ECO:0000256" key="5">
    <source>
        <dbReference type="SAM" id="Phobius"/>
    </source>
</evidence>
<evidence type="ECO:0000313" key="8">
    <source>
        <dbReference type="Proteomes" id="UP000216411"/>
    </source>
</evidence>
<evidence type="ECO:0000256" key="3">
    <source>
        <dbReference type="ARBA" id="ARBA00022989"/>
    </source>
</evidence>
<dbReference type="PANTHER" id="PTHR12714">
    <property type="entry name" value="PROTEIN-S ISOPRENYLCYSTEINE O-METHYLTRANSFERASE"/>
    <property type="match status" value="1"/>
</dbReference>
<reference evidence="7" key="3">
    <citation type="submission" date="2018-07" db="EMBL/GenBank/DDBJ databases">
        <authorList>
            <person name="Quirk P.G."/>
            <person name="Krulwich T.A."/>
        </authorList>
    </citation>
    <scope>NUCLEOTIDE SEQUENCE</scope>
    <source>
        <strain evidence="7">CCRI-19302</strain>
    </source>
</reference>
<dbReference type="Proteomes" id="UP000247523">
    <property type="component" value="Unassembled WGS sequence"/>
</dbReference>
<keyword evidence="2 5" id="KW-0812">Transmembrane</keyword>
<keyword evidence="8" id="KW-1185">Reference proteome</keyword>
<dbReference type="AlphaFoldDB" id="A0A318EUY0"/>
<dbReference type="OrthoDB" id="5471300at2"/>
<feature type="transmembrane region" description="Helical" evidence="5">
    <location>
        <begin position="21"/>
        <end position="43"/>
    </location>
</feature>
<reference evidence="7 8" key="1">
    <citation type="journal article" date="2017" name="Genome Announc.">
        <title>Draft Genome Sequence of a Sporulating and Motile Strain of Lachnotalea glycerini Isolated from Water in Quebec City, Canada.</title>
        <authorList>
            <person name="Maheux A.F."/>
            <person name="Boudreau D.K."/>
            <person name="Berube E."/>
            <person name="Boissinot M."/>
            <person name="Raymond F."/>
            <person name="Brodeur S."/>
            <person name="Corbeil J."/>
            <person name="Isabel S."/>
            <person name="Omar R.F."/>
            <person name="Bergeron M.G."/>
        </authorList>
    </citation>
    <scope>NUCLEOTIDE SEQUENCE [LARGE SCALE GENOMIC DNA]</scope>
    <source>
        <strain evidence="7 8">CCRI-19302</strain>
    </source>
</reference>
<dbReference type="GO" id="GO:0008168">
    <property type="term" value="F:methyltransferase activity"/>
    <property type="evidence" value="ECO:0007669"/>
    <property type="project" value="UniProtKB-KW"/>
</dbReference>
<dbReference type="Proteomes" id="UP000216411">
    <property type="component" value="Unassembled WGS sequence"/>
</dbReference>
<keyword evidence="6" id="KW-0808">Transferase</keyword>
<dbReference type="Pfam" id="PF04191">
    <property type="entry name" value="PEMT"/>
    <property type="match status" value="1"/>
</dbReference>
<gene>
    <name evidence="6" type="ORF">C8E03_10269</name>
    <name evidence="7" type="ORF">CG710_006970</name>
</gene>
<evidence type="ECO:0000256" key="4">
    <source>
        <dbReference type="ARBA" id="ARBA00023136"/>
    </source>
</evidence>
<keyword evidence="4 5" id="KW-0472">Membrane</keyword>
<evidence type="ECO:0000256" key="2">
    <source>
        <dbReference type="ARBA" id="ARBA00022692"/>
    </source>
</evidence>
<comment type="caution">
    <text evidence="6">The sequence shown here is derived from an EMBL/GenBank/DDBJ whole genome shotgun (WGS) entry which is preliminary data.</text>
</comment>
<sequence>MLKYEERLHFDKHYKKLKECHLIRVCWILLSSTVWYTMIYIFLKFAISYLSDAYAWNDAQSWFTFERLKFVKIDLIYFIIGLLMIYYGSIRLLNISIQNHSVKNENDEIPKRLLKDEYYAVVRHPMYGTFVILYMGTLLSLRSLDGLMIALLMTAGTYMNAIIEEKRVLQPVFREEYQQYKKDVKAILLKKTQIFTLIIIMFFCIVGFLV</sequence>
<dbReference type="EMBL" id="QICS01000002">
    <property type="protein sequence ID" value="PXV93302.1"/>
    <property type="molecule type" value="Genomic_DNA"/>
</dbReference>
<feature type="transmembrane region" description="Helical" evidence="5">
    <location>
        <begin position="75"/>
        <end position="97"/>
    </location>
</feature>
<keyword evidence="3 5" id="KW-1133">Transmembrane helix</keyword>
<dbReference type="GO" id="GO:0032259">
    <property type="term" value="P:methylation"/>
    <property type="evidence" value="ECO:0007669"/>
    <property type="project" value="UniProtKB-KW"/>
</dbReference>
<evidence type="ECO:0000313" key="6">
    <source>
        <dbReference type="EMBL" id="PXV93302.1"/>
    </source>
</evidence>
<dbReference type="PANTHER" id="PTHR12714:SF9">
    <property type="entry name" value="PROTEIN-S-ISOPRENYLCYSTEINE O-METHYLTRANSFERASE"/>
    <property type="match status" value="1"/>
</dbReference>
<keyword evidence="6" id="KW-0489">Methyltransferase</keyword>
<accession>A0A318EUY0</accession>
<name>A0A318EUY0_9FIRM</name>
<dbReference type="RefSeq" id="WP_110290454.1">
    <property type="nucleotide sequence ID" value="NZ_NOKA02000008.1"/>
</dbReference>
<feature type="transmembrane region" description="Helical" evidence="5">
    <location>
        <begin position="146"/>
        <end position="163"/>
    </location>
</feature>
<reference evidence="6 9" key="2">
    <citation type="submission" date="2018-05" db="EMBL/GenBank/DDBJ databases">
        <title>Genomic Encyclopedia of Type Strains, Phase IV (KMG-IV): sequencing the most valuable type-strain genomes for metagenomic binning, comparative biology and taxonomic classification.</title>
        <authorList>
            <person name="Goeker M."/>
        </authorList>
    </citation>
    <scope>NUCLEOTIDE SEQUENCE [LARGE SCALE GENOMIC DNA]</scope>
    <source>
        <strain evidence="6 9">DSM 28816</strain>
    </source>
</reference>
<protein>
    <submittedName>
        <fullName evidence="7">Isoprenylcysteine carboxylmethyltransferase family protein</fullName>
    </submittedName>
    <submittedName>
        <fullName evidence="6">Phospholipid methyltransferase</fullName>
    </submittedName>
</protein>
<feature type="transmembrane region" description="Helical" evidence="5">
    <location>
        <begin position="118"/>
        <end position="140"/>
    </location>
</feature>
<evidence type="ECO:0000313" key="9">
    <source>
        <dbReference type="Proteomes" id="UP000247523"/>
    </source>
</evidence>